<accession>A0ABQ5FQQ7</accession>
<proteinExistence type="predicted"/>
<gene>
    <name evidence="2" type="ORF">Tco_1017163</name>
</gene>
<protein>
    <submittedName>
        <fullName evidence="2">Uncharacterized protein</fullName>
    </submittedName>
</protein>
<keyword evidence="3" id="KW-1185">Reference proteome</keyword>
<dbReference type="Proteomes" id="UP001151760">
    <property type="component" value="Unassembled WGS sequence"/>
</dbReference>
<comment type="caution">
    <text evidence="2">The sequence shown here is derived from an EMBL/GenBank/DDBJ whole genome shotgun (WGS) entry which is preliminary data.</text>
</comment>
<evidence type="ECO:0000313" key="2">
    <source>
        <dbReference type="EMBL" id="GJT65683.1"/>
    </source>
</evidence>
<evidence type="ECO:0000256" key="1">
    <source>
        <dbReference type="SAM" id="MobiDB-lite"/>
    </source>
</evidence>
<reference evidence="2" key="2">
    <citation type="submission" date="2022-01" db="EMBL/GenBank/DDBJ databases">
        <authorList>
            <person name="Yamashiro T."/>
            <person name="Shiraishi A."/>
            <person name="Satake H."/>
            <person name="Nakayama K."/>
        </authorList>
    </citation>
    <scope>NUCLEOTIDE SEQUENCE</scope>
</reference>
<reference evidence="2" key="1">
    <citation type="journal article" date="2022" name="Int. J. Mol. Sci.">
        <title>Draft Genome of Tanacetum Coccineum: Genomic Comparison of Closely Related Tanacetum-Family Plants.</title>
        <authorList>
            <person name="Yamashiro T."/>
            <person name="Shiraishi A."/>
            <person name="Nakayama K."/>
            <person name="Satake H."/>
        </authorList>
    </citation>
    <scope>NUCLEOTIDE SEQUENCE</scope>
</reference>
<feature type="region of interest" description="Disordered" evidence="1">
    <location>
        <begin position="1"/>
        <end position="130"/>
    </location>
</feature>
<organism evidence="2 3">
    <name type="scientific">Tanacetum coccineum</name>
    <dbReference type="NCBI Taxonomy" id="301880"/>
    <lineage>
        <taxon>Eukaryota</taxon>
        <taxon>Viridiplantae</taxon>
        <taxon>Streptophyta</taxon>
        <taxon>Embryophyta</taxon>
        <taxon>Tracheophyta</taxon>
        <taxon>Spermatophyta</taxon>
        <taxon>Magnoliopsida</taxon>
        <taxon>eudicotyledons</taxon>
        <taxon>Gunneridae</taxon>
        <taxon>Pentapetalae</taxon>
        <taxon>asterids</taxon>
        <taxon>campanulids</taxon>
        <taxon>Asterales</taxon>
        <taxon>Asteraceae</taxon>
        <taxon>Asteroideae</taxon>
        <taxon>Anthemideae</taxon>
        <taxon>Anthemidinae</taxon>
        <taxon>Tanacetum</taxon>
    </lineage>
</organism>
<evidence type="ECO:0000313" key="3">
    <source>
        <dbReference type="Proteomes" id="UP001151760"/>
    </source>
</evidence>
<feature type="non-terminal residue" evidence="2">
    <location>
        <position position="1"/>
    </location>
</feature>
<feature type="compositionally biased region" description="Acidic residues" evidence="1">
    <location>
        <begin position="105"/>
        <end position="117"/>
    </location>
</feature>
<dbReference type="EMBL" id="BQNB010017652">
    <property type="protein sequence ID" value="GJT65683.1"/>
    <property type="molecule type" value="Genomic_DNA"/>
</dbReference>
<sequence length="465" mass="51524">FVMSDSEDSTVTYTEVSSPFEDLSDLGSSGVIEPPPPDFVPGPVYPEFMPPEDDVLLAEEQPLPAAVSPTADSLGYITDFDPKEDLKEDDEDPEEDPSDYPTNKDDEEEDEDEEEEEHLAPADSVPPPTYRTTARMSIRAQTPIPFPSEAEIPSPPLPLSPPLPISPLPLHVSHTHLLGYKAATIQLRAESPSTSHPLPLPPPIILPRTRASMAMMRAASPSTYCLAPPLGTLPILPIPLPTSSPPLLLPSNNCRADVPKVTLPPQKRLCIAPGPRYKVGKCSSAPTARPTRGFRANYGFVGTLDADIRRDPDREIGYGITDVRVDPDKIAEEVPATDVAELGQRMTDFVTTVRQDTYEIYERLDDAQDDKLLMSSQLNLLRRDRRSHARTARLMEAKTKAYREAWVQSMDASDTAHAEFRALRTTVLAQQTEIRDLRFAYRRRQAQHAEALTLLKTLQTHMVAL</sequence>
<feature type="compositionally biased region" description="Acidic residues" evidence="1">
    <location>
        <begin position="87"/>
        <end position="98"/>
    </location>
</feature>
<name>A0ABQ5FQQ7_9ASTR</name>
<feature type="compositionally biased region" description="Pro residues" evidence="1">
    <location>
        <begin position="33"/>
        <end position="44"/>
    </location>
</feature>